<dbReference type="Proteomes" id="UP000663836">
    <property type="component" value="Unassembled WGS sequence"/>
</dbReference>
<comment type="caution">
    <text evidence="3">The sequence shown here is derived from an EMBL/GenBank/DDBJ whole genome shotgun (WGS) entry which is preliminary data.</text>
</comment>
<dbReference type="PANTHER" id="PTHR46601">
    <property type="entry name" value="ULP_PROTEASE DOMAIN-CONTAINING PROTEIN"/>
    <property type="match status" value="1"/>
</dbReference>
<gene>
    <name evidence="3" type="ORF">JBS370_LOCUS31321</name>
    <name evidence="2" type="ORF">ZHD862_LOCUS37131</name>
</gene>
<proteinExistence type="predicted"/>
<dbReference type="EMBL" id="CAJNOT010006655">
    <property type="protein sequence ID" value="CAF1493692.1"/>
    <property type="molecule type" value="Genomic_DNA"/>
</dbReference>
<accession>A0A819UD25</accession>
<dbReference type="AlphaFoldDB" id="A0A819UD25"/>
<name>A0A819UD25_9BILA</name>
<protein>
    <submittedName>
        <fullName evidence="3">Uncharacterized protein</fullName>
    </submittedName>
</protein>
<evidence type="ECO:0000313" key="2">
    <source>
        <dbReference type="EMBL" id="CAF1493692.1"/>
    </source>
</evidence>
<evidence type="ECO:0000313" key="3">
    <source>
        <dbReference type="EMBL" id="CAF4092568.1"/>
    </source>
</evidence>
<dbReference type="EMBL" id="CAJOBD010007659">
    <property type="protein sequence ID" value="CAF4092568.1"/>
    <property type="molecule type" value="Genomic_DNA"/>
</dbReference>
<feature type="region of interest" description="Disordered" evidence="1">
    <location>
        <begin position="1"/>
        <end position="26"/>
    </location>
</feature>
<feature type="compositionally biased region" description="Acidic residues" evidence="1">
    <location>
        <begin position="13"/>
        <end position="26"/>
    </location>
</feature>
<evidence type="ECO:0000313" key="4">
    <source>
        <dbReference type="Proteomes" id="UP000663836"/>
    </source>
</evidence>
<feature type="compositionally biased region" description="Polar residues" evidence="1">
    <location>
        <begin position="1"/>
        <end position="12"/>
    </location>
</feature>
<sequence>MDRFAATQTENSDQSDGEEEMEDSPDLMEAKRDYAIEKLNEVFKMFQLEPVIPRNSGENREKIDRIYLMLQDWYSCLTIKSKQSTTTENFSTANLSVSEIEDFIYRLRCLFDKSNYHEQILLMQTCPVEWGWKKIERFFCCTSHQARAAVLQRTEHGNLSIPIDSRGNKSFDSNVAQIIQDFYLDDEISRQSSYTKDTRTPKDIGTVVIRYMTMSIREAFELFKSKYPDLKAAWTFTSSGHGKSPCDGLGAAVKSPARKYLLKRGPEVAFCSAKDFYQFTLDNCSRTLSSTKPVGLNKSTSNTIDIDTNDSTDDEIDTIPSRPIRSIEVRWLDEKEVEETFQRVLKARWSKLSTKGNTFISSKSSLNSDLRLPIKRVLESQDFVNGMFLIVEQDDVLHLAQIITADIRKSQLTISIFSPPLPAKKFSASKSAPLIISTTNVIGRLLDSPTRATINTIILSDEQFLSIQDLCEEF</sequence>
<evidence type="ECO:0000256" key="1">
    <source>
        <dbReference type="SAM" id="MobiDB-lite"/>
    </source>
</evidence>
<dbReference type="PANTHER" id="PTHR46601:SF1">
    <property type="entry name" value="ADF-H DOMAIN-CONTAINING PROTEIN"/>
    <property type="match status" value="1"/>
</dbReference>
<organism evidence="3 4">
    <name type="scientific">Rotaria sordida</name>
    <dbReference type="NCBI Taxonomy" id="392033"/>
    <lineage>
        <taxon>Eukaryota</taxon>
        <taxon>Metazoa</taxon>
        <taxon>Spiralia</taxon>
        <taxon>Gnathifera</taxon>
        <taxon>Rotifera</taxon>
        <taxon>Eurotatoria</taxon>
        <taxon>Bdelloidea</taxon>
        <taxon>Philodinida</taxon>
        <taxon>Philodinidae</taxon>
        <taxon>Rotaria</taxon>
    </lineage>
</organism>
<reference evidence="3" key="1">
    <citation type="submission" date="2021-02" db="EMBL/GenBank/DDBJ databases">
        <authorList>
            <person name="Nowell W R."/>
        </authorList>
    </citation>
    <scope>NUCLEOTIDE SEQUENCE</scope>
</reference>
<dbReference type="Proteomes" id="UP000663864">
    <property type="component" value="Unassembled WGS sequence"/>
</dbReference>